<protein>
    <recommendedName>
        <fullName evidence="2">Thiol:disulfide interchange protein DsbD N-terminal domain-containing protein</fullName>
    </recommendedName>
</protein>
<dbReference type="Pfam" id="PF11412">
    <property type="entry name" value="DsbD_N"/>
    <property type="match status" value="1"/>
</dbReference>
<proteinExistence type="predicted"/>
<dbReference type="InterPro" id="IPR028250">
    <property type="entry name" value="DsbDN"/>
</dbReference>
<dbReference type="EMBL" id="AQQY01000015">
    <property type="protein sequence ID" value="KCV80804.1"/>
    <property type="molecule type" value="Genomic_DNA"/>
</dbReference>
<evidence type="ECO:0000259" key="2">
    <source>
        <dbReference type="Pfam" id="PF11412"/>
    </source>
</evidence>
<name>A0A058ZGP7_9RHOB</name>
<evidence type="ECO:0000256" key="1">
    <source>
        <dbReference type="SAM" id="SignalP"/>
    </source>
</evidence>
<comment type="caution">
    <text evidence="3">The sequence shown here is derived from an EMBL/GenBank/DDBJ whole genome shotgun (WGS) entry which is preliminary data.</text>
</comment>
<feature type="chain" id="PRO_5001572103" description="Thiol:disulfide interchange protein DsbD N-terminal domain-containing protein" evidence="1">
    <location>
        <begin position="30"/>
        <end position="275"/>
    </location>
</feature>
<feature type="signal peptide" evidence="1">
    <location>
        <begin position="1"/>
        <end position="29"/>
    </location>
</feature>
<dbReference type="eggNOG" id="COG4233">
    <property type="taxonomic scope" value="Bacteria"/>
</dbReference>
<evidence type="ECO:0000313" key="4">
    <source>
        <dbReference type="Proteomes" id="UP000024836"/>
    </source>
</evidence>
<keyword evidence="4" id="KW-1185">Reference proteome</keyword>
<evidence type="ECO:0000313" key="3">
    <source>
        <dbReference type="EMBL" id="KCV80804.1"/>
    </source>
</evidence>
<organism evidence="3 4">
    <name type="scientific">Actibacterium atlanticum</name>
    <dbReference type="NCBI Taxonomy" id="1461693"/>
    <lineage>
        <taxon>Bacteria</taxon>
        <taxon>Pseudomonadati</taxon>
        <taxon>Pseudomonadota</taxon>
        <taxon>Alphaproteobacteria</taxon>
        <taxon>Rhodobacterales</taxon>
        <taxon>Roseobacteraceae</taxon>
        <taxon>Actibacterium</taxon>
    </lineage>
</organism>
<accession>A0A058ZGP7</accession>
<dbReference type="AlphaFoldDB" id="A0A058ZGP7"/>
<dbReference type="PATRIC" id="fig|1461693.3.peg.3089"/>
<sequence>MYYAMNTRFLHAAALSGMGALGLSGPSMAQSPFDDVVTAEILPGWETSEGTHMAGLRLVLADGWKTYWRAPGAAGIPPQFDWTGSANIQGVAVHWPRPEVFYQNGMRSIGYANEVVLPLEITRTETDAEITMNALVNLGVCLDVCVPASVQITAELPAKPQTAPIQAALDARPQTAALAGVGDVTCTVEAIDDGMRLTTSIPVSQIGSSEIVVVETADPTIWVAETTVVRSGLSLTAVTDLVPEAAQPFEVDAETLRITVLAQDQAIDITGCALN</sequence>
<dbReference type="STRING" id="1461693.ATO10_15315"/>
<gene>
    <name evidence="3" type="ORF">ATO10_15315</name>
</gene>
<dbReference type="Proteomes" id="UP000024836">
    <property type="component" value="Unassembled WGS sequence"/>
</dbReference>
<keyword evidence="1" id="KW-0732">Signal</keyword>
<feature type="domain" description="Thiol:disulfide interchange protein DsbD N-terminal" evidence="2">
    <location>
        <begin position="40"/>
        <end position="153"/>
    </location>
</feature>
<reference evidence="3 4" key="1">
    <citation type="submission" date="2013-04" db="EMBL/GenBank/DDBJ databases">
        <title>Shimia sp. 22II-S11-Z10 Genome Sequencing.</title>
        <authorList>
            <person name="Lai Q."/>
            <person name="Li G."/>
            <person name="Shao Z."/>
        </authorList>
    </citation>
    <scope>NUCLEOTIDE SEQUENCE [LARGE SCALE GENOMIC DNA]</scope>
    <source>
        <strain evidence="4">22II-S11-Z10</strain>
    </source>
</reference>